<feature type="non-terminal residue" evidence="2">
    <location>
        <position position="1900"/>
    </location>
</feature>
<protein>
    <recommendedName>
        <fullName evidence="4">E3 ubiquitin-protein ligase RNF213</fullName>
    </recommendedName>
</protein>
<dbReference type="EMBL" id="LSMT01000755">
    <property type="protein sequence ID" value="PFX14608.1"/>
    <property type="molecule type" value="Genomic_DNA"/>
</dbReference>
<comment type="caution">
    <text evidence="2">The sequence shown here is derived from an EMBL/GenBank/DDBJ whole genome shotgun (WGS) entry which is preliminary data.</text>
</comment>
<evidence type="ECO:0000256" key="1">
    <source>
        <dbReference type="SAM" id="MobiDB-lite"/>
    </source>
</evidence>
<feature type="compositionally biased region" description="Basic and acidic residues" evidence="1">
    <location>
        <begin position="104"/>
        <end position="114"/>
    </location>
</feature>
<feature type="region of interest" description="Disordered" evidence="1">
    <location>
        <begin position="1"/>
        <end position="54"/>
    </location>
</feature>
<feature type="region of interest" description="Disordered" evidence="1">
    <location>
        <begin position="66"/>
        <end position="114"/>
    </location>
</feature>
<dbReference type="PANTHER" id="PTHR22605">
    <property type="entry name" value="RZ-TYPE DOMAIN-CONTAINING PROTEIN"/>
    <property type="match status" value="1"/>
</dbReference>
<gene>
    <name evidence="2" type="ORF">AWC38_SpisGene21219</name>
</gene>
<dbReference type="InterPro" id="IPR031248">
    <property type="entry name" value="RNF213"/>
</dbReference>
<dbReference type="OrthoDB" id="2400221at2759"/>
<feature type="compositionally biased region" description="Polar residues" evidence="1">
    <location>
        <begin position="8"/>
        <end position="23"/>
    </location>
</feature>
<accession>A0A2B4RDZ7</accession>
<name>A0A2B4RDZ7_STYPI</name>
<sequence length="1900" mass="214981">MSKEERQSQFPTNGSDTSRTPNAGFNGPLVGGDHGGTLDSFSHRGQPKRDLKKEVDKMYEEFLAGCPGSHGTNENFGNASPSLGQWNPLMNESRTSLSDTEGEESIRPMKPSENRDQHRRCVFHLSLEEEAESVKLQTEKPMLNSSITMNLHFYHEERHWISPELFIPPDQLDSFCYRYVVKYKEGITKKVWNFVTFRGNDEQTLKETRNRRLNSGSDQYDIFRNPKENIGMRTIFRGQLFYVKWLYQILGRGGDLKDMLIECEHVGFGHPSYLENDIGTFFQWVVESTTKTPSPSQCVYICCLLGQFVHRMGASAEDYCSRLETKAIDRLLLLLELCSFEALPKSSATFFKDVAECLFKAGSSTGCLLFIKIFCNLLDLEYVMQVADKLSSQSYMDQQFNGQVPSVLASLNLVKDVNSRNRFCSYVIGHAPSVECLWNLYDAMLQRCPDLLFILEEEFARVYLKFTSRQRARKPDLLHPCFWSAAPEKLKERLASPFCEVLVEQISSETICSRERTICSRERLDSLRSIALDPKLQAANAFCRLIMNVSSHKSVEMVSMILILLKSAAFLTCWRTRFSHEEMLKVSWNWVRSQFLGKKHSEQILAVVEASATIRATDAVKTNETLCRALLEQVEQMVLKANFQSVMEAVAVAQNRSPTILPRLITLLRMVIKNRSGAGDLRSRYKQMIRLLGYDGSREIEKSLQKVTLDRAQEELLVSIVELIQIQGEGEKPIYVQEMLKAMISHSELWVPLLRAVHPNSTLLQHPTVLVAQKALRCLTDEQQRQGLRVEFLLTLKNNEISLLAAYCVLVSSQESSIDQNKIEEWKALLSSECERAKIFCGRFSKVEQTFRFLKKLIGSSETATKVPGSIIFANVAHLCLEENLASSQTAMGELAVSADDLPQHEAAEVLHLLENEGMHQFKEACTSLTDSAKDPKIVDVGALLSGIDSKEALGRELREVTSICGTLVPKRKEELLQNYLSFPLVCAKVQQLMSIYAALGFEDSKDEAVTKDLQDFMEVSSSPGSDLTLRRVSEIVEKTSVAMVNSELDDTLKTIMETLQMSSELISFMKETANEDIRIIIDAVEEHSDQFVSEAIVSDLIDVHGFLRNILRQTPKDPMMFLDSLKKCYRKLEKKSEMAAKIKECGCNVHSLRGLYMNVANRGEMTKEIINNAVQKGCYSITTNSDGSSDVQLSYRRNESAAKETTYSMTELHDLRSRALLILNTDKKQEEVGNSDDSSASFESVNQTLPTFIKQVEMITDIVNIVTLLRESGHPKYESFWQNVTLTSSHDIESQARTLESTLEDWETLLKRLQEQHYFLNFFHPDQLWLLHKFFSKRLTKTQSQLSLISSVHSLLRFVDPSVQREELDDFRSLYNAPKGNSGLKGDLQAIGKVLDRIFIPRQSMQMEKIPQHDLQRAVKPGDLFVAVLEHGSKQTANVVMSLFESTTGSFPQPSQVLFCHSETSWEEVERLLKRSFEAHSHSTVVKLHCLANVENLSNDMQFELVTAIRTYQNKVEGPYLLALVCCGGIHHHIADQFSTAAHNIVGMSEPKLRDTFKEHFPNVFMVTSDLPGVGKTEAIHEHAASCKKKALTLPISGPLSRKNLLKRLSGLSISPHECIHFDIGEVDDPLVLDSMMFELVVVGMMSCGTELFHLPTKHVYIEIANTLKHWLQNSLPITKCFSPLHVNLVGYKDLVVSQEPLSPVQVVCQYLHAYESGLLETKDLNPVNLKPLSPNQCKQLLSRHFSSTGDLSYNIVESFLKVFADQLLQFSESPFFKTHNLHAALGPQHDVRNCLFKALLEVSREFASRSVVTCKDVQSEAISKEQASEVLKKLHSSSRNDAKEMVERVEGMIQWADNNHLVIAFHRLEAFTISALYRDLSLVPSNVQKLLKVQAKKG</sequence>
<dbReference type="GO" id="GO:0016887">
    <property type="term" value="F:ATP hydrolysis activity"/>
    <property type="evidence" value="ECO:0007669"/>
    <property type="project" value="InterPro"/>
</dbReference>
<evidence type="ECO:0008006" key="4">
    <source>
        <dbReference type="Google" id="ProtNLM"/>
    </source>
</evidence>
<organism evidence="2 3">
    <name type="scientific">Stylophora pistillata</name>
    <name type="common">Smooth cauliflower coral</name>
    <dbReference type="NCBI Taxonomy" id="50429"/>
    <lineage>
        <taxon>Eukaryota</taxon>
        <taxon>Metazoa</taxon>
        <taxon>Cnidaria</taxon>
        <taxon>Anthozoa</taxon>
        <taxon>Hexacorallia</taxon>
        <taxon>Scleractinia</taxon>
        <taxon>Astrocoeniina</taxon>
        <taxon>Pocilloporidae</taxon>
        <taxon>Stylophora</taxon>
    </lineage>
</organism>
<evidence type="ECO:0000313" key="3">
    <source>
        <dbReference type="Proteomes" id="UP000225706"/>
    </source>
</evidence>
<reference evidence="3" key="1">
    <citation type="journal article" date="2017" name="bioRxiv">
        <title>Comparative analysis of the genomes of Stylophora pistillata and Acropora digitifera provides evidence for extensive differences between species of corals.</title>
        <authorList>
            <person name="Voolstra C.R."/>
            <person name="Li Y."/>
            <person name="Liew Y.J."/>
            <person name="Baumgarten S."/>
            <person name="Zoccola D."/>
            <person name="Flot J.-F."/>
            <person name="Tambutte S."/>
            <person name="Allemand D."/>
            <person name="Aranda M."/>
        </authorList>
    </citation>
    <scope>NUCLEOTIDE SEQUENCE [LARGE SCALE GENOMIC DNA]</scope>
</reference>
<dbReference type="GO" id="GO:0004842">
    <property type="term" value="F:ubiquitin-protein transferase activity"/>
    <property type="evidence" value="ECO:0007669"/>
    <property type="project" value="InterPro"/>
</dbReference>
<keyword evidence="3" id="KW-1185">Reference proteome</keyword>
<feature type="compositionally biased region" description="Polar residues" evidence="1">
    <location>
        <begin position="70"/>
        <end position="99"/>
    </location>
</feature>
<dbReference type="PANTHER" id="PTHR22605:SF1">
    <property type="entry name" value="RZ-TYPE DOMAIN-CONTAINING PROTEIN"/>
    <property type="match status" value="1"/>
</dbReference>
<dbReference type="Proteomes" id="UP000225706">
    <property type="component" value="Unassembled WGS sequence"/>
</dbReference>
<proteinExistence type="predicted"/>
<evidence type="ECO:0000313" key="2">
    <source>
        <dbReference type="EMBL" id="PFX14608.1"/>
    </source>
</evidence>